<keyword evidence="1 3" id="KW-0807">Transducer</keyword>
<keyword evidence="7" id="KW-1185">Reference proteome</keyword>
<dbReference type="Gene3D" id="1.10.287.950">
    <property type="entry name" value="Methyl-accepting chemotaxis protein"/>
    <property type="match status" value="1"/>
</dbReference>
<dbReference type="SUPFAM" id="SSF58104">
    <property type="entry name" value="Methyl-accepting chemotaxis protein (MCP) signaling domain"/>
    <property type="match status" value="1"/>
</dbReference>
<feature type="domain" description="Methyl-accepting transducer" evidence="5">
    <location>
        <begin position="112"/>
        <end position="339"/>
    </location>
</feature>
<name>A0ABT1YRI9_9BACL</name>
<dbReference type="InterPro" id="IPR012292">
    <property type="entry name" value="Globin/Proto"/>
</dbReference>
<dbReference type="InterPro" id="IPR039379">
    <property type="entry name" value="Protoglobin_sensor_dom"/>
</dbReference>
<dbReference type="InterPro" id="IPR009050">
    <property type="entry name" value="Globin-like_sf"/>
</dbReference>
<dbReference type="Pfam" id="PF00015">
    <property type="entry name" value="MCPsignal"/>
    <property type="match status" value="1"/>
</dbReference>
<evidence type="ECO:0000256" key="1">
    <source>
        <dbReference type="ARBA" id="ARBA00023224"/>
    </source>
</evidence>
<evidence type="ECO:0000259" key="5">
    <source>
        <dbReference type="PROSITE" id="PS50111"/>
    </source>
</evidence>
<accession>A0ABT1YRI9</accession>
<comment type="similarity">
    <text evidence="2">Belongs to the methyl-accepting chemotaxis (MCP) protein family.</text>
</comment>
<evidence type="ECO:0000256" key="2">
    <source>
        <dbReference type="ARBA" id="ARBA00029447"/>
    </source>
</evidence>
<evidence type="ECO:0000256" key="4">
    <source>
        <dbReference type="SAM" id="Coils"/>
    </source>
</evidence>
<dbReference type="InterPro" id="IPR004089">
    <property type="entry name" value="MCPsignal_dom"/>
</dbReference>
<evidence type="ECO:0000256" key="3">
    <source>
        <dbReference type="PROSITE-ProRule" id="PRU00284"/>
    </source>
</evidence>
<evidence type="ECO:0000313" key="6">
    <source>
        <dbReference type="EMBL" id="MCR8635652.1"/>
    </source>
</evidence>
<dbReference type="SMART" id="SM00283">
    <property type="entry name" value="MA"/>
    <property type="match status" value="1"/>
</dbReference>
<gene>
    <name evidence="6" type="ORF">NV381_31045</name>
</gene>
<dbReference type="Gene3D" id="1.10.490.10">
    <property type="entry name" value="Globins"/>
    <property type="match status" value="1"/>
</dbReference>
<dbReference type="InterPro" id="IPR044398">
    <property type="entry name" value="Globin-sensor_dom"/>
</dbReference>
<reference evidence="6 7" key="1">
    <citation type="submission" date="2022-08" db="EMBL/GenBank/DDBJ databases">
        <title>Paenibacillus endoradicis sp. nov., Paenibacillus radicibacter sp. nov and Paenibacillus pararadicis sp. nov., three cold-adapted plant growth-promoting bacteria isolated from root of Larix gmelinii in Great Khingan.</title>
        <authorList>
            <person name="Xue H."/>
        </authorList>
    </citation>
    <scope>NUCLEOTIDE SEQUENCE [LARGE SCALE GENOMIC DNA]</scope>
    <source>
        <strain evidence="6 7">N5-1-1-5</strain>
    </source>
</reference>
<dbReference type="InterPro" id="IPR004090">
    <property type="entry name" value="Chemotax_Me-accpt_rcpt"/>
</dbReference>
<proteinExistence type="inferred from homology"/>
<dbReference type="Proteomes" id="UP001300012">
    <property type="component" value="Unassembled WGS sequence"/>
</dbReference>
<organism evidence="6 7">
    <name type="scientific">Paenibacillus radicis</name>
    <name type="common">ex Xue et al. 2023</name>
    <dbReference type="NCBI Taxonomy" id="2972489"/>
    <lineage>
        <taxon>Bacteria</taxon>
        <taxon>Bacillati</taxon>
        <taxon>Bacillota</taxon>
        <taxon>Bacilli</taxon>
        <taxon>Bacillales</taxon>
        <taxon>Paenibacillaceae</taxon>
        <taxon>Paenibacillus</taxon>
    </lineage>
</organism>
<protein>
    <submittedName>
        <fullName evidence="6">Globin-coupled sensor protein</fullName>
    </submittedName>
</protein>
<dbReference type="PROSITE" id="PS50111">
    <property type="entry name" value="CHEMOTAXIS_TRANSDUC_2"/>
    <property type="match status" value="1"/>
</dbReference>
<dbReference type="PRINTS" id="PR00260">
    <property type="entry name" value="CHEMTRNSDUCR"/>
</dbReference>
<comment type="caution">
    <text evidence="6">The sequence shown here is derived from an EMBL/GenBank/DDBJ whole genome shotgun (WGS) entry which is preliminary data.</text>
</comment>
<dbReference type="CDD" id="cd01068">
    <property type="entry name" value="globin_sensor"/>
    <property type="match status" value="1"/>
</dbReference>
<keyword evidence="4" id="KW-0175">Coiled coil</keyword>
<dbReference type="SUPFAM" id="SSF46458">
    <property type="entry name" value="Globin-like"/>
    <property type="match status" value="1"/>
</dbReference>
<dbReference type="PANTHER" id="PTHR32089:SF118">
    <property type="entry name" value="HEME-BASED AEROTACTIC TRANSDUCER HEMAT"/>
    <property type="match status" value="1"/>
</dbReference>
<feature type="coiled-coil region" evidence="4">
    <location>
        <begin position="82"/>
        <end position="121"/>
    </location>
</feature>
<dbReference type="PANTHER" id="PTHR32089">
    <property type="entry name" value="METHYL-ACCEPTING CHEMOTAXIS PROTEIN MCPB"/>
    <property type="match status" value="1"/>
</dbReference>
<dbReference type="EMBL" id="JANQBD010000030">
    <property type="protein sequence ID" value="MCR8635652.1"/>
    <property type="molecule type" value="Genomic_DNA"/>
</dbReference>
<evidence type="ECO:0000313" key="7">
    <source>
        <dbReference type="Proteomes" id="UP001300012"/>
    </source>
</evidence>
<dbReference type="Pfam" id="PF11563">
    <property type="entry name" value="Protoglobin"/>
    <property type="match status" value="1"/>
</dbReference>
<sequence length="339" mass="37655">MKQHIIEVFSGQINSEYIQKRLRIAEVHQRIGLEPKWYIGSFQNLQTTFLNIIYRYAKDSQQGLIYGQAVTKLLNFEQQLVIEAYDKKNIEKKEQYNEQVREEVKNKIGLVSQELAALTEQASASTQQLMASSSHVNDSFLHSTNMAQNSRVLALAGAEKIDGLERRIESIHKRSLRMEYSVAQLIDSSEQIKTIVRIVQNISGQTKLLSLNAGIEAARAGQHGAGFAVVAGEVKKLSESTVKAVKQISDFIQQSSDRTQEVVQSIGEVKHLVGVGQQESGQTREMFNQILLSLDSSLDELNKVESELDALVKGIGEIGSATMKVASSAEDLNTATQNF</sequence>